<dbReference type="PANTHER" id="PTHR45453">
    <property type="entry name" value="PHOSPHATE REGULON SENSOR PROTEIN PHOR"/>
    <property type="match status" value="1"/>
</dbReference>
<protein>
    <recommendedName>
        <fullName evidence="3">histidine kinase</fullName>
        <ecNumber evidence="3">2.7.13.3</ecNumber>
    </recommendedName>
</protein>
<accession>A0A8J7H1H1</accession>
<keyword evidence="7 13" id="KW-0418">Kinase</keyword>
<feature type="transmembrane region" description="Helical" evidence="11">
    <location>
        <begin position="53"/>
        <end position="72"/>
    </location>
</feature>
<feature type="transmembrane region" description="Helical" evidence="11">
    <location>
        <begin position="26"/>
        <end position="47"/>
    </location>
</feature>
<keyword evidence="9" id="KW-0902">Two-component regulatory system</keyword>
<dbReference type="SUPFAM" id="SSF55874">
    <property type="entry name" value="ATPase domain of HSP90 chaperone/DNA topoisomerase II/histidine kinase"/>
    <property type="match status" value="1"/>
</dbReference>
<evidence type="ECO:0000256" key="6">
    <source>
        <dbReference type="ARBA" id="ARBA00022692"/>
    </source>
</evidence>
<evidence type="ECO:0000256" key="7">
    <source>
        <dbReference type="ARBA" id="ARBA00022777"/>
    </source>
</evidence>
<evidence type="ECO:0000256" key="3">
    <source>
        <dbReference type="ARBA" id="ARBA00012438"/>
    </source>
</evidence>
<dbReference type="GO" id="GO:0016036">
    <property type="term" value="P:cellular response to phosphate starvation"/>
    <property type="evidence" value="ECO:0007669"/>
    <property type="project" value="TreeGrafter"/>
</dbReference>
<evidence type="ECO:0000256" key="9">
    <source>
        <dbReference type="ARBA" id="ARBA00023012"/>
    </source>
</evidence>
<evidence type="ECO:0000256" key="5">
    <source>
        <dbReference type="ARBA" id="ARBA00022679"/>
    </source>
</evidence>
<proteinExistence type="predicted"/>
<comment type="subcellular location">
    <subcellularLocation>
        <location evidence="2">Cell membrane</location>
        <topology evidence="2">Multi-pass membrane protein</topology>
    </subcellularLocation>
</comment>
<keyword evidence="10 11" id="KW-0472">Membrane</keyword>
<dbReference type="SMART" id="SM00387">
    <property type="entry name" value="HATPase_c"/>
    <property type="match status" value="1"/>
</dbReference>
<dbReference type="InterPro" id="IPR003594">
    <property type="entry name" value="HATPase_dom"/>
</dbReference>
<keyword evidence="14" id="KW-1185">Reference proteome</keyword>
<keyword evidence="8 11" id="KW-1133">Transmembrane helix</keyword>
<dbReference type="InterPro" id="IPR005467">
    <property type="entry name" value="His_kinase_dom"/>
</dbReference>
<evidence type="ECO:0000256" key="1">
    <source>
        <dbReference type="ARBA" id="ARBA00000085"/>
    </source>
</evidence>
<dbReference type="Gene3D" id="3.30.565.10">
    <property type="entry name" value="Histidine kinase-like ATPase, C-terminal domain"/>
    <property type="match status" value="1"/>
</dbReference>
<keyword evidence="5" id="KW-0808">Transferase</keyword>
<comment type="catalytic activity">
    <reaction evidence="1">
        <text>ATP + protein L-histidine = ADP + protein N-phospho-L-histidine.</text>
        <dbReference type="EC" id="2.7.13.3"/>
    </reaction>
</comment>
<dbReference type="GO" id="GO:0000155">
    <property type="term" value="F:phosphorelay sensor kinase activity"/>
    <property type="evidence" value="ECO:0007669"/>
    <property type="project" value="TreeGrafter"/>
</dbReference>
<gene>
    <name evidence="13" type="ORF">I5677_04815</name>
</gene>
<keyword evidence="6 11" id="KW-0812">Transmembrane</keyword>
<dbReference type="PANTHER" id="PTHR45453:SF2">
    <property type="entry name" value="HISTIDINE KINASE"/>
    <property type="match status" value="1"/>
</dbReference>
<comment type="caution">
    <text evidence="13">The sequence shown here is derived from an EMBL/GenBank/DDBJ whole genome shotgun (WGS) entry which is preliminary data.</text>
</comment>
<dbReference type="InterPro" id="IPR036890">
    <property type="entry name" value="HATPase_C_sf"/>
</dbReference>
<dbReference type="PRINTS" id="PR00344">
    <property type="entry name" value="BCTRLSENSOR"/>
</dbReference>
<evidence type="ECO:0000256" key="2">
    <source>
        <dbReference type="ARBA" id="ARBA00004651"/>
    </source>
</evidence>
<dbReference type="GO" id="GO:0004721">
    <property type="term" value="F:phosphoprotein phosphatase activity"/>
    <property type="evidence" value="ECO:0007669"/>
    <property type="project" value="TreeGrafter"/>
</dbReference>
<organism evidence="13 14">
    <name type="scientific">Mobilitalea sibirica</name>
    <dbReference type="NCBI Taxonomy" id="1462919"/>
    <lineage>
        <taxon>Bacteria</taxon>
        <taxon>Bacillati</taxon>
        <taxon>Bacillota</taxon>
        <taxon>Clostridia</taxon>
        <taxon>Lachnospirales</taxon>
        <taxon>Lachnospiraceae</taxon>
        <taxon>Mobilitalea</taxon>
    </lineage>
</organism>
<sequence length="364" mass="42668">MGGLKREKDVDKKQNLIWDYIIDSKAIILLFFANALVFVVVCSLYQLHNLPKIMYAFLLSAFVWICYGVLHARTYIQKRKRIQLAKDNLEQAWEALLYGSVHEYFSQGKFDRDKHDLQLTRLDTEYGELIRQLCQLQGSMESDAQMRRTEMMDYYMMWVHQIKTPIAALKLLLNSREDGFQMMEELFKIEQYVEMVLSYLRLESIASDMILKEYDLYTMVKQTVRKYSVLFINSGLTLRLDEFDIKVLTDEKWLGFVLEQLISNSIKYTKMGTVSIYMKPGSEKTLVIEDTGIGIRQEDLPRIFDRGFTGYNGRMDKKSTGIGLYLCKQILNQLSHKILVESKEGEGTRIYLDLSRNNYVEHVD</sequence>
<reference evidence="13" key="1">
    <citation type="submission" date="2020-12" db="EMBL/GenBank/DDBJ databases">
        <title>M. sibirica DSM 26468T genome.</title>
        <authorList>
            <person name="Thieme N."/>
            <person name="Rettenmaier R."/>
            <person name="Zverlov V."/>
            <person name="Liebl W."/>
        </authorList>
    </citation>
    <scope>NUCLEOTIDE SEQUENCE</scope>
    <source>
        <strain evidence="13">DSM 26468</strain>
    </source>
</reference>
<evidence type="ECO:0000313" key="13">
    <source>
        <dbReference type="EMBL" id="MBH1940217.1"/>
    </source>
</evidence>
<dbReference type="PROSITE" id="PS50109">
    <property type="entry name" value="HIS_KIN"/>
    <property type="match status" value="1"/>
</dbReference>
<dbReference type="GO" id="GO:0005886">
    <property type="term" value="C:plasma membrane"/>
    <property type="evidence" value="ECO:0007669"/>
    <property type="project" value="UniProtKB-SubCell"/>
</dbReference>
<evidence type="ECO:0000256" key="10">
    <source>
        <dbReference type="ARBA" id="ARBA00023136"/>
    </source>
</evidence>
<evidence type="ECO:0000256" key="8">
    <source>
        <dbReference type="ARBA" id="ARBA00022989"/>
    </source>
</evidence>
<evidence type="ECO:0000256" key="11">
    <source>
        <dbReference type="SAM" id="Phobius"/>
    </source>
</evidence>
<keyword evidence="4" id="KW-1003">Cell membrane</keyword>
<evidence type="ECO:0000313" key="14">
    <source>
        <dbReference type="Proteomes" id="UP000623269"/>
    </source>
</evidence>
<evidence type="ECO:0000259" key="12">
    <source>
        <dbReference type="PROSITE" id="PS50109"/>
    </source>
</evidence>
<name>A0A8J7H1H1_9FIRM</name>
<dbReference type="Pfam" id="PF02518">
    <property type="entry name" value="HATPase_c"/>
    <property type="match status" value="1"/>
</dbReference>
<dbReference type="EMBL" id="JAEAGR010000003">
    <property type="protein sequence ID" value="MBH1940217.1"/>
    <property type="molecule type" value="Genomic_DNA"/>
</dbReference>
<dbReference type="AlphaFoldDB" id="A0A8J7H1H1"/>
<dbReference type="InterPro" id="IPR004358">
    <property type="entry name" value="Sig_transdc_His_kin-like_C"/>
</dbReference>
<dbReference type="InterPro" id="IPR050351">
    <property type="entry name" value="BphY/WalK/GraS-like"/>
</dbReference>
<evidence type="ECO:0000256" key="4">
    <source>
        <dbReference type="ARBA" id="ARBA00022475"/>
    </source>
</evidence>
<dbReference type="EC" id="2.7.13.3" evidence="3"/>
<dbReference type="Proteomes" id="UP000623269">
    <property type="component" value="Unassembled WGS sequence"/>
</dbReference>
<feature type="domain" description="Histidine kinase" evidence="12">
    <location>
        <begin position="157"/>
        <end position="358"/>
    </location>
</feature>